<protein>
    <submittedName>
        <fullName evidence="1">Uncharacterized protein</fullName>
    </submittedName>
</protein>
<comment type="caution">
    <text evidence="1">The sequence shown here is derived from an EMBL/GenBank/DDBJ whole genome shotgun (WGS) entry which is preliminary data.</text>
</comment>
<keyword evidence="2" id="KW-1185">Reference proteome</keyword>
<sequence length="216" mass="25857">MNLRRMRSGGVHADSEQDFLNKIAKQEKQQKRRTYVEETETYEGFIMNSQFTFDCFEGNQMLKTTQQSHFILIMIDDYALSPKRLQNMIENTDYCETMTQSTNDDSFIWSSQPMNYDCLIHNYTVGHVNHLFNIWIINTPTMNTTFKQCYFQFFEAFICVNSEKNETVKEVYKEMRYFNDKVQQFHIKENDEVSPDRKQINNFQQILKTLIDLTTK</sequence>
<evidence type="ECO:0000313" key="1">
    <source>
        <dbReference type="EMBL" id="CAD8064400.1"/>
    </source>
</evidence>
<name>A0A8S1L8G7_9CILI</name>
<dbReference type="Proteomes" id="UP000692954">
    <property type="component" value="Unassembled WGS sequence"/>
</dbReference>
<reference evidence="1" key="1">
    <citation type="submission" date="2021-01" db="EMBL/GenBank/DDBJ databases">
        <authorList>
            <consortium name="Genoscope - CEA"/>
            <person name="William W."/>
        </authorList>
    </citation>
    <scope>NUCLEOTIDE SEQUENCE</scope>
</reference>
<dbReference type="OrthoDB" id="298281at2759"/>
<dbReference type="EMBL" id="CAJJDN010000019">
    <property type="protein sequence ID" value="CAD8064400.1"/>
    <property type="molecule type" value="Genomic_DNA"/>
</dbReference>
<gene>
    <name evidence="1" type="ORF">PSON_ATCC_30995.1.T0190096</name>
</gene>
<proteinExistence type="predicted"/>
<evidence type="ECO:0000313" key="2">
    <source>
        <dbReference type="Proteomes" id="UP000692954"/>
    </source>
</evidence>
<organism evidence="1 2">
    <name type="scientific">Paramecium sonneborni</name>
    <dbReference type="NCBI Taxonomy" id="65129"/>
    <lineage>
        <taxon>Eukaryota</taxon>
        <taxon>Sar</taxon>
        <taxon>Alveolata</taxon>
        <taxon>Ciliophora</taxon>
        <taxon>Intramacronucleata</taxon>
        <taxon>Oligohymenophorea</taxon>
        <taxon>Peniculida</taxon>
        <taxon>Parameciidae</taxon>
        <taxon>Paramecium</taxon>
    </lineage>
</organism>
<dbReference type="AlphaFoldDB" id="A0A8S1L8G7"/>
<accession>A0A8S1L8G7</accession>